<feature type="transmembrane region" description="Helical" evidence="7">
    <location>
        <begin position="620"/>
        <end position="642"/>
    </location>
</feature>
<feature type="domain" description="SSD" evidence="8">
    <location>
        <begin position="208"/>
        <end position="329"/>
    </location>
</feature>
<feature type="transmembrane region" description="Helical" evidence="7">
    <location>
        <begin position="513"/>
        <end position="535"/>
    </location>
</feature>
<feature type="transmembrane region" description="Helical" evidence="7">
    <location>
        <begin position="279"/>
        <end position="300"/>
    </location>
</feature>
<feature type="transmembrane region" description="Helical" evidence="7">
    <location>
        <begin position="227"/>
        <end position="252"/>
    </location>
</feature>
<evidence type="ECO:0000313" key="10">
    <source>
        <dbReference type="Proteomes" id="UP001595833"/>
    </source>
</evidence>
<evidence type="ECO:0000313" key="9">
    <source>
        <dbReference type="EMBL" id="MFC5058412.1"/>
    </source>
</evidence>
<gene>
    <name evidence="9" type="ORF">ACFPFM_32275</name>
</gene>
<dbReference type="InterPro" id="IPR000731">
    <property type="entry name" value="SSD"/>
</dbReference>
<dbReference type="EMBL" id="JBHSJB010000032">
    <property type="protein sequence ID" value="MFC5058412.1"/>
    <property type="molecule type" value="Genomic_DNA"/>
</dbReference>
<dbReference type="Proteomes" id="UP001595833">
    <property type="component" value="Unassembled WGS sequence"/>
</dbReference>
<keyword evidence="6 7" id="KW-0472">Membrane</keyword>
<reference evidence="10" key="1">
    <citation type="journal article" date="2019" name="Int. J. Syst. Evol. Microbiol.">
        <title>The Global Catalogue of Microorganisms (GCM) 10K type strain sequencing project: providing services to taxonomists for standard genome sequencing and annotation.</title>
        <authorList>
            <consortium name="The Broad Institute Genomics Platform"/>
            <consortium name="The Broad Institute Genome Sequencing Center for Infectious Disease"/>
            <person name="Wu L."/>
            <person name="Ma J."/>
        </authorList>
    </citation>
    <scope>NUCLEOTIDE SEQUENCE [LARGE SCALE GENOMIC DNA]</scope>
    <source>
        <strain evidence="10">KCTC 12848</strain>
    </source>
</reference>
<evidence type="ECO:0000256" key="7">
    <source>
        <dbReference type="SAM" id="Phobius"/>
    </source>
</evidence>
<feature type="transmembrane region" description="Helical" evidence="7">
    <location>
        <begin position="175"/>
        <end position="195"/>
    </location>
</feature>
<comment type="caution">
    <text evidence="9">The sequence shown here is derived from an EMBL/GenBank/DDBJ whole genome shotgun (WGS) entry which is preliminary data.</text>
</comment>
<dbReference type="SUPFAM" id="SSF82866">
    <property type="entry name" value="Multidrug efflux transporter AcrB transmembrane domain"/>
    <property type="match status" value="2"/>
</dbReference>
<feature type="transmembrane region" description="Helical" evidence="7">
    <location>
        <begin position="306"/>
        <end position="330"/>
    </location>
</feature>
<dbReference type="Gene3D" id="1.20.1640.10">
    <property type="entry name" value="Multidrug efflux transporter AcrB transmembrane domain"/>
    <property type="match status" value="2"/>
</dbReference>
<keyword evidence="5 7" id="KW-1133">Transmembrane helix</keyword>
<keyword evidence="3" id="KW-1003">Cell membrane</keyword>
<feature type="transmembrane region" description="Helical" evidence="7">
    <location>
        <begin position="365"/>
        <end position="387"/>
    </location>
</feature>
<accession>A0ABV9Y9Y6</accession>
<evidence type="ECO:0000256" key="4">
    <source>
        <dbReference type="ARBA" id="ARBA00022692"/>
    </source>
</evidence>
<proteinExistence type="inferred from homology"/>
<evidence type="ECO:0000256" key="2">
    <source>
        <dbReference type="ARBA" id="ARBA00010157"/>
    </source>
</evidence>
<protein>
    <submittedName>
        <fullName evidence="9">MMPL family transporter</fullName>
    </submittedName>
</protein>
<keyword evidence="10" id="KW-1185">Reference proteome</keyword>
<dbReference type="Pfam" id="PF03176">
    <property type="entry name" value="MMPL"/>
    <property type="match status" value="2"/>
</dbReference>
<name>A0ABV9Y9Y6_9PSEU</name>
<evidence type="ECO:0000256" key="3">
    <source>
        <dbReference type="ARBA" id="ARBA00022475"/>
    </source>
</evidence>
<feature type="transmembrane region" description="Helical" evidence="7">
    <location>
        <begin position="579"/>
        <end position="599"/>
    </location>
</feature>
<dbReference type="PANTHER" id="PTHR33406">
    <property type="entry name" value="MEMBRANE PROTEIN MJ1562-RELATED"/>
    <property type="match status" value="1"/>
</dbReference>
<keyword evidence="4 7" id="KW-0812">Transmembrane</keyword>
<dbReference type="InterPro" id="IPR050545">
    <property type="entry name" value="Mycobact_MmpL"/>
</dbReference>
<evidence type="ECO:0000256" key="5">
    <source>
        <dbReference type="ARBA" id="ARBA00022989"/>
    </source>
</evidence>
<feature type="transmembrane region" description="Helical" evidence="7">
    <location>
        <begin position="540"/>
        <end position="559"/>
    </location>
</feature>
<dbReference type="RefSeq" id="WP_344041051.1">
    <property type="nucleotide sequence ID" value="NZ_BAAAKE010000027.1"/>
</dbReference>
<evidence type="ECO:0000259" key="8">
    <source>
        <dbReference type="PROSITE" id="PS50156"/>
    </source>
</evidence>
<organism evidence="9 10">
    <name type="scientific">Saccharothrix xinjiangensis</name>
    <dbReference type="NCBI Taxonomy" id="204798"/>
    <lineage>
        <taxon>Bacteria</taxon>
        <taxon>Bacillati</taxon>
        <taxon>Actinomycetota</taxon>
        <taxon>Actinomycetes</taxon>
        <taxon>Pseudonocardiales</taxon>
        <taxon>Pseudonocardiaceae</taxon>
        <taxon>Saccharothrix</taxon>
    </lineage>
</organism>
<dbReference type="InterPro" id="IPR004869">
    <property type="entry name" value="MMPL_dom"/>
</dbReference>
<dbReference type="PROSITE" id="PS50156">
    <property type="entry name" value="SSD"/>
    <property type="match status" value="1"/>
</dbReference>
<feature type="transmembrane region" description="Helical" evidence="7">
    <location>
        <begin position="648"/>
        <end position="671"/>
    </location>
</feature>
<evidence type="ECO:0000256" key="6">
    <source>
        <dbReference type="ARBA" id="ARBA00023136"/>
    </source>
</evidence>
<sequence length="724" mass="76564">MFDAWGRFVHRHRRAVLAGSAVALVASVVWGLGVFGSLSSSSGFEVPGSESVLSGEAEAADLGRQDSDVVVLYESADRTVDDPAYRAAVTAALASLPADRVLSARGYFDTGSPRFVSADRRSTYVVLQLEGADEKARRVHLPVVREKAVAEGLTTRVGGQVVTQKLISDQVKKDIGIAEGIATPVLLVFMVVIFGSVVAASLSLAIGAVAIFGSFAVLHLLTLVTDVSIYSINITTLLGLGLAIDYGLFMLVRFREELARGGTTEDAVARTVATAGRTVAVSGVTVAVSLMTLLIFPQTFLRSMGFGGVATVLVDLVAALTVLPALLGVLGPRVNAGAPKWLVRRRDRERTGWARLARAVMRRPALFLLAPVALVVALGLPFLHASWGGIDARMLPAGTETREVSEALSTRFPDNATNPVTVVLRDVQEEAAAGFATRIDRLPNVADAVVTGAQGSTARITVTYPVDRMSAEARAIVTDIRGLSPPPGATVLVGGATAELVDQLDDLRDRLPWMALIIVLVTFVLLFLAFGSVLLPVKAIVVNLLSLSATFGALVWIFQDGHLSGLLGFTPTGMIEPSMPILVFAIIFGLSMDYEVFLLSRVREHYEVTGDNEEAVARGLSSTGGLITNAALLFVIVVAAFSLSGITFIKLIGVGMFIAVVVDATIVRALVVPAAMKLAGRANWWAPKPLRALHARFGIREGEVPAASTATAGRAPVERDPVPR</sequence>
<evidence type="ECO:0000256" key="1">
    <source>
        <dbReference type="ARBA" id="ARBA00004651"/>
    </source>
</evidence>
<feature type="transmembrane region" description="Helical" evidence="7">
    <location>
        <begin position="202"/>
        <end position="221"/>
    </location>
</feature>
<comment type="similarity">
    <text evidence="2">Belongs to the resistance-nodulation-cell division (RND) (TC 2.A.6) family. MmpL subfamily.</text>
</comment>
<comment type="subcellular location">
    <subcellularLocation>
        <location evidence="1">Cell membrane</location>
        <topology evidence="1">Multi-pass membrane protein</topology>
    </subcellularLocation>
</comment>
<dbReference type="PANTHER" id="PTHR33406:SF11">
    <property type="entry name" value="MEMBRANE PROTEIN SCO6666-RELATED"/>
    <property type="match status" value="1"/>
</dbReference>